<evidence type="ECO:0000313" key="2">
    <source>
        <dbReference type="EMBL" id="GMF61693.1"/>
    </source>
</evidence>
<name>A0A9W6YAP0_9STRA</name>
<evidence type="ECO:0000313" key="3">
    <source>
        <dbReference type="Proteomes" id="UP001165121"/>
    </source>
</evidence>
<evidence type="ECO:0000256" key="1">
    <source>
        <dbReference type="SAM" id="Phobius"/>
    </source>
</evidence>
<comment type="caution">
    <text evidence="2">The sequence shown here is derived from an EMBL/GenBank/DDBJ whole genome shotgun (WGS) entry which is preliminary data.</text>
</comment>
<keyword evidence="1" id="KW-1133">Transmembrane helix</keyword>
<sequence>MASKRGPHVMSFNGLHARLRSGKTNVNLKTMLVSHAFVDLWRKIEDDHSFDKHLFGRLHESEQDFMRYCLSKCQIKSREFDSAYNEQLDGLVKRLKMLQGAESIGDDNPDINNYVQYWGIQNNLYLTNDTTGEYYYFISCVENPSAYAIQFTMMPVKNLTGYTAASGMPTMPVTAYPPQLQINNSAFGDIVGLDVATYPSSQQTSIYAVNSNKTPQIDPVSAVVVGLNCLYNPLASNAQALHTFTSSGVGYDGLITTSQAAGITYTPCQGTNNEIVVSFYDQNFQPLQIVDGNVCIRLLFTQKNDISILQFAYIFYYIAIYLSIDDIHHYS</sequence>
<accession>A0A9W6YAP0</accession>
<protein>
    <submittedName>
        <fullName evidence="2">Unnamed protein product</fullName>
    </submittedName>
</protein>
<dbReference type="AlphaFoldDB" id="A0A9W6YAP0"/>
<keyword evidence="1" id="KW-0472">Membrane</keyword>
<reference evidence="2" key="1">
    <citation type="submission" date="2023-04" db="EMBL/GenBank/DDBJ databases">
        <title>Phytophthora fragariaefolia NBRC 109709.</title>
        <authorList>
            <person name="Ichikawa N."/>
            <person name="Sato H."/>
            <person name="Tonouchi N."/>
        </authorList>
    </citation>
    <scope>NUCLEOTIDE SEQUENCE</scope>
    <source>
        <strain evidence="2">NBRC 109709</strain>
    </source>
</reference>
<dbReference type="Proteomes" id="UP001165121">
    <property type="component" value="Unassembled WGS sequence"/>
</dbReference>
<feature type="transmembrane region" description="Helical" evidence="1">
    <location>
        <begin position="306"/>
        <end position="324"/>
    </location>
</feature>
<proteinExistence type="predicted"/>
<keyword evidence="1" id="KW-0812">Transmembrane</keyword>
<organism evidence="2 3">
    <name type="scientific">Phytophthora fragariaefolia</name>
    <dbReference type="NCBI Taxonomy" id="1490495"/>
    <lineage>
        <taxon>Eukaryota</taxon>
        <taxon>Sar</taxon>
        <taxon>Stramenopiles</taxon>
        <taxon>Oomycota</taxon>
        <taxon>Peronosporomycetes</taxon>
        <taxon>Peronosporales</taxon>
        <taxon>Peronosporaceae</taxon>
        <taxon>Phytophthora</taxon>
    </lineage>
</organism>
<keyword evidence="3" id="KW-1185">Reference proteome</keyword>
<gene>
    <name evidence="2" type="ORF">Pfra01_002683900</name>
</gene>
<dbReference type="OrthoDB" id="121002at2759"/>
<dbReference type="EMBL" id="BSXT01006009">
    <property type="protein sequence ID" value="GMF61693.1"/>
    <property type="molecule type" value="Genomic_DNA"/>
</dbReference>